<feature type="region of interest" description="Disordered" evidence="1">
    <location>
        <begin position="82"/>
        <end position="133"/>
    </location>
</feature>
<reference evidence="3" key="1">
    <citation type="submission" date="2022-11" db="UniProtKB">
        <authorList>
            <consortium name="WormBaseParasite"/>
        </authorList>
    </citation>
    <scope>IDENTIFICATION</scope>
</reference>
<feature type="compositionally biased region" description="Polar residues" evidence="1">
    <location>
        <begin position="86"/>
        <end position="120"/>
    </location>
</feature>
<name>A0A915IZC4_ROMCU</name>
<evidence type="ECO:0000256" key="1">
    <source>
        <dbReference type="SAM" id="MobiDB-lite"/>
    </source>
</evidence>
<dbReference type="Proteomes" id="UP000887565">
    <property type="component" value="Unplaced"/>
</dbReference>
<dbReference type="AlphaFoldDB" id="A0A915IZC4"/>
<evidence type="ECO:0000313" key="3">
    <source>
        <dbReference type="WBParaSite" id="nRc.2.0.1.t19561-RA"/>
    </source>
</evidence>
<accession>A0A915IZC4</accession>
<proteinExistence type="predicted"/>
<sequence length="133" mass="15268">MENSCRARQVSGVSLSVNRVKIEQYVAGQQPPLGKWRHRDNFLLNDISHVLNALNFNWIPEVKNVLFPMVVKLKRSKPFTKVSPLFSETRNSDSQNSETQYNDSQFSEVSKQRISIQRTNAYEMAKPTSPPKS</sequence>
<evidence type="ECO:0000313" key="2">
    <source>
        <dbReference type="Proteomes" id="UP000887565"/>
    </source>
</evidence>
<dbReference type="WBParaSite" id="nRc.2.0.1.t19561-RA">
    <property type="protein sequence ID" value="nRc.2.0.1.t19561-RA"/>
    <property type="gene ID" value="nRc.2.0.1.g19561"/>
</dbReference>
<protein>
    <submittedName>
        <fullName evidence="3">Uncharacterized protein</fullName>
    </submittedName>
</protein>
<keyword evidence="2" id="KW-1185">Reference proteome</keyword>
<organism evidence="2 3">
    <name type="scientific">Romanomermis culicivorax</name>
    <name type="common">Nematode worm</name>
    <dbReference type="NCBI Taxonomy" id="13658"/>
    <lineage>
        <taxon>Eukaryota</taxon>
        <taxon>Metazoa</taxon>
        <taxon>Ecdysozoa</taxon>
        <taxon>Nematoda</taxon>
        <taxon>Enoplea</taxon>
        <taxon>Dorylaimia</taxon>
        <taxon>Mermithida</taxon>
        <taxon>Mermithoidea</taxon>
        <taxon>Mermithidae</taxon>
        <taxon>Romanomermis</taxon>
    </lineage>
</organism>